<keyword evidence="1" id="KW-0472">Membrane</keyword>
<dbReference type="EMBL" id="JBHTFQ010000002">
    <property type="protein sequence ID" value="MFC7703291.1"/>
    <property type="molecule type" value="Genomic_DNA"/>
</dbReference>
<gene>
    <name evidence="2" type="ORF">ACFQXB_03670</name>
</gene>
<keyword evidence="1" id="KW-0812">Transmembrane</keyword>
<reference evidence="3" key="1">
    <citation type="journal article" date="2019" name="Int. J. Syst. Evol. Microbiol.">
        <title>The Global Catalogue of Microorganisms (GCM) 10K type strain sequencing project: providing services to taxonomists for standard genome sequencing and annotation.</title>
        <authorList>
            <consortium name="The Broad Institute Genomics Platform"/>
            <consortium name="The Broad Institute Genome Sequencing Center for Infectious Disease"/>
            <person name="Wu L."/>
            <person name="Ma J."/>
        </authorList>
    </citation>
    <scope>NUCLEOTIDE SEQUENCE [LARGE SCALE GENOMIC DNA]</scope>
    <source>
        <strain evidence="3">CGMCC 1.12750</strain>
    </source>
</reference>
<evidence type="ECO:0000256" key="1">
    <source>
        <dbReference type="SAM" id="Phobius"/>
    </source>
</evidence>
<feature type="transmembrane region" description="Helical" evidence="1">
    <location>
        <begin position="47"/>
        <end position="70"/>
    </location>
</feature>
<dbReference type="RefSeq" id="WP_377399313.1">
    <property type="nucleotide sequence ID" value="NZ_JBHTFQ010000002.1"/>
</dbReference>
<name>A0ABW2UH17_9RHOB</name>
<proteinExistence type="predicted"/>
<keyword evidence="3" id="KW-1185">Reference proteome</keyword>
<evidence type="ECO:0000313" key="2">
    <source>
        <dbReference type="EMBL" id="MFC7703291.1"/>
    </source>
</evidence>
<protein>
    <recommendedName>
        <fullName evidence="4">HIG1 domain-containing protein</fullName>
    </recommendedName>
</protein>
<organism evidence="2 3">
    <name type="scientific">Plastorhodobacter daqingensis</name>
    <dbReference type="NCBI Taxonomy" id="1387281"/>
    <lineage>
        <taxon>Bacteria</taxon>
        <taxon>Pseudomonadati</taxon>
        <taxon>Pseudomonadota</taxon>
        <taxon>Alphaproteobacteria</taxon>
        <taxon>Rhodobacterales</taxon>
        <taxon>Paracoccaceae</taxon>
        <taxon>Plastorhodobacter</taxon>
    </lineage>
</organism>
<evidence type="ECO:0008006" key="4">
    <source>
        <dbReference type="Google" id="ProtNLM"/>
    </source>
</evidence>
<feature type="transmembrane region" description="Helical" evidence="1">
    <location>
        <begin position="6"/>
        <end position="27"/>
    </location>
</feature>
<dbReference type="Proteomes" id="UP001596516">
    <property type="component" value="Unassembled WGS sequence"/>
</dbReference>
<accession>A0ABW2UH17</accession>
<comment type="caution">
    <text evidence="2">The sequence shown here is derived from an EMBL/GenBank/DDBJ whole genome shotgun (WGS) entry which is preliminary data.</text>
</comment>
<sequence>MEWLIWTGAAAALLGVAGLIWCVVLALGLRKSSLPEDEQRRRLQRVVIINMSALGLSALGLVLVVAGIILG</sequence>
<keyword evidence="1" id="KW-1133">Transmembrane helix</keyword>
<evidence type="ECO:0000313" key="3">
    <source>
        <dbReference type="Proteomes" id="UP001596516"/>
    </source>
</evidence>